<dbReference type="Proteomes" id="UP000234275">
    <property type="component" value="Unassembled WGS sequence"/>
</dbReference>
<reference evidence="4 5" key="1">
    <citation type="submission" date="2016-12" db="EMBL/GenBank/DDBJ databases">
        <title>The genomes of Aspergillus section Nigri reveals drivers in fungal speciation.</title>
        <authorList>
            <consortium name="DOE Joint Genome Institute"/>
            <person name="Vesth T.C."/>
            <person name="Nybo J."/>
            <person name="Theobald S."/>
            <person name="Brandl J."/>
            <person name="Frisvad J.C."/>
            <person name="Nielsen K.F."/>
            <person name="Lyhne E.K."/>
            <person name="Kogle M.E."/>
            <person name="Kuo A."/>
            <person name="Riley R."/>
            <person name="Clum A."/>
            <person name="Nolan M."/>
            <person name="Lipzen A."/>
            <person name="Salamov A."/>
            <person name="Henrissat B."/>
            <person name="Wiebenga A."/>
            <person name="De Vries R.P."/>
            <person name="Grigoriev I.V."/>
            <person name="Mortensen U.H."/>
            <person name="Andersen M.R."/>
            <person name="Baker S.E."/>
        </authorList>
    </citation>
    <scope>NUCLEOTIDE SEQUENCE [LARGE SCALE GENOMIC DNA]</scope>
    <source>
        <strain evidence="4 5">IBT 23096</strain>
    </source>
</reference>
<keyword evidence="5" id="KW-1185">Reference proteome</keyword>
<accession>A0A2I2GQP3</accession>
<dbReference type="InterPro" id="IPR029058">
    <property type="entry name" value="AB_hydrolase_fold"/>
</dbReference>
<dbReference type="STRING" id="1392250.A0A2I2GQP3"/>
<protein>
    <submittedName>
        <fullName evidence="4">Alpha/beta-hydrolase</fullName>
    </submittedName>
</protein>
<proteinExistence type="predicted"/>
<dbReference type="AlphaFoldDB" id="A0A2I2GQP3"/>
<dbReference type="Pfam" id="PF07859">
    <property type="entry name" value="Abhydrolase_3"/>
    <property type="match status" value="1"/>
</dbReference>
<comment type="caution">
    <text evidence="4">The sequence shown here is derived from an EMBL/GenBank/DDBJ whole genome shotgun (WGS) entry which is preliminary data.</text>
</comment>
<gene>
    <name evidence="4" type="ORF">P170DRAFT_470605</name>
</gene>
<dbReference type="RefSeq" id="XP_024710491.1">
    <property type="nucleotide sequence ID" value="XM_024852777.1"/>
</dbReference>
<evidence type="ECO:0000313" key="5">
    <source>
        <dbReference type="Proteomes" id="UP000234275"/>
    </source>
</evidence>
<feature type="chain" id="PRO_5014133802" evidence="2">
    <location>
        <begin position="29"/>
        <end position="297"/>
    </location>
</feature>
<keyword evidence="1 4" id="KW-0378">Hydrolase</keyword>
<evidence type="ECO:0000256" key="2">
    <source>
        <dbReference type="SAM" id="SignalP"/>
    </source>
</evidence>
<dbReference type="GeneID" id="36560475"/>
<feature type="domain" description="Alpha/beta hydrolase fold-3" evidence="3">
    <location>
        <begin position="65"/>
        <end position="268"/>
    </location>
</feature>
<dbReference type="OrthoDB" id="408631at2759"/>
<feature type="signal peptide" evidence="2">
    <location>
        <begin position="1"/>
        <end position="28"/>
    </location>
</feature>
<sequence length="297" mass="32673">MSLLYYIYLRILVICVRLWARMTGGTSASPNVVYSIPSRNPKRSIPVHVYQPTQRQPPGQVGPVLINFHRGGFVIPAHGSDDSFCRKVSERTGYTVIDVGYRLAPEHPFPAAHEDAEDAITWVRSQRETFDTSKVALSGFGAGGSIVLSLASVVYPPSAFHCAIAFYPTVDWTIDPGAKMAPNPHGPPISAWMMRLFKNAVFQGQVNLADPYVSPLCAAPERFPPRVMIVTADGDRLAPEGNELGRRLELKGGGRVIPLQVKRCSHAFDKTAQEGSPQKTEKRNAYFLAVDMLRSPL</sequence>
<dbReference type="EMBL" id="MSFO01000001">
    <property type="protein sequence ID" value="PLB55189.1"/>
    <property type="molecule type" value="Genomic_DNA"/>
</dbReference>
<dbReference type="SUPFAM" id="SSF53474">
    <property type="entry name" value="alpha/beta-Hydrolases"/>
    <property type="match status" value="1"/>
</dbReference>
<dbReference type="Gene3D" id="3.40.50.1820">
    <property type="entry name" value="alpha/beta hydrolase"/>
    <property type="match status" value="1"/>
</dbReference>
<dbReference type="InterPro" id="IPR013094">
    <property type="entry name" value="AB_hydrolase_3"/>
</dbReference>
<evidence type="ECO:0000313" key="4">
    <source>
        <dbReference type="EMBL" id="PLB55189.1"/>
    </source>
</evidence>
<dbReference type="PANTHER" id="PTHR48081:SF8">
    <property type="entry name" value="ALPHA_BETA HYDROLASE FOLD-3 DOMAIN-CONTAINING PROTEIN-RELATED"/>
    <property type="match status" value="1"/>
</dbReference>
<dbReference type="VEuPathDB" id="FungiDB:P170DRAFT_470605"/>
<dbReference type="InterPro" id="IPR050300">
    <property type="entry name" value="GDXG_lipolytic_enzyme"/>
</dbReference>
<evidence type="ECO:0000256" key="1">
    <source>
        <dbReference type="ARBA" id="ARBA00022801"/>
    </source>
</evidence>
<name>A0A2I2GQP3_9EURO</name>
<organism evidence="4 5">
    <name type="scientific">Aspergillus steynii IBT 23096</name>
    <dbReference type="NCBI Taxonomy" id="1392250"/>
    <lineage>
        <taxon>Eukaryota</taxon>
        <taxon>Fungi</taxon>
        <taxon>Dikarya</taxon>
        <taxon>Ascomycota</taxon>
        <taxon>Pezizomycotina</taxon>
        <taxon>Eurotiomycetes</taxon>
        <taxon>Eurotiomycetidae</taxon>
        <taxon>Eurotiales</taxon>
        <taxon>Aspergillaceae</taxon>
        <taxon>Aspergillus</taxon>
        <taxon>Aspergillus subgen. Circumdati</taxon>
    </lineage>
</organism>
<evidence type="ECO:0000259" key="3">
    <source>
        <dbReference type="Pfam" id="PF07859"/>
    </source>
</evidence>
<keyword evidence="2" id="KW-0732">Signal</keyword>
<dbReference type="PANTHER" id="PTHR48081">
    <property type="entry name" value="AB HYDROLASE SUPERFAMILY PROTEIN C4A8.06C"/>
    <property type="match status" value="1"/>
</dbReference>
<dbReference type="GO" id="GO:0016787">
    <property type="term" value="F:hydrolase activity"/>
    <property type="evidence" value="ECO:0007669"/>
    <property type="project" value="UniProtKB-KW"/>
</dbReference>